<dbReference type="SUPFAM" id="SSF52540">
    <property type="entry name" value="P-loop containing nucleoside triphosphate hydrolases"/>
    <property type="match status" value="2"/>
</dbReference>
<dbReference type="Gene3D" id="3.40.50.300">
    <property type="entry name" value="P-loop containing nucleotide triphosphate hydrolases"/>
    <property type="match status" value="2"/>
</dbReference>
<proteinExistence type="inferred from homology"/>
<sequence length="523" mass="56863">MAEVVLSMTDVHKSFGPVQALRGAQLELRRGEIHALAGENGAGKSTLMHIIDGILQPDRGEIRLDGAPVRIASPNAANRLGIGFVHQEIALCPEISVAENMFMAETGRSRTLLMDYRALVVRAAEILKEIGDIDPRRRAGDLSISQQQIVEIAKALTLDCRILILDEPTAALTETEAQTLFKIMRRLADRGIAIIYISHRMAEIFQHCDRITIMRDGCHIKTADVAAITPEDVVNSMVGRVLDKLYPPKQAPDAKSDDVILSVRDLTEGRRVSNVSFDLRKGEILGLAGLIGAGRSEIVRAICRLEGKAKGEVVLKGRKLALGDYRDSIREGLVYVSEDRKGDGLFLNMSIASNVSALDLKRVANPFGLISRRHETARAEHYGTRLKLRSNGVGDAVNTLSGGNQQKVALAKMLSVEPQVVFLDEPTRGVDVGAKAEIHRQIRDLANEGVGVIVISSELPELIGVSDRVLVVREGRITGEVTGAEMTEERIMHLASINSQLPRGDTSPKDAASRGDFSPQGEA</sequence>
<dbReference type="SMART" id="SM00382">
    <property type="entry name" value="AAA"/>
    <property type="match status" value="2"/>
</dbReference>
<dbReference type="PANTHER" id="PTHR43790:SF3">
    <property type="entry name" value="D-ALLOSE IMPORT ATP-BINDING PROTEIN ALSA-RELATED"/>
    <property type="match status" value="1"/>
</dbReference>
<evidence type="ECO:0000256" key="5">
    <source>
        <dbReference type="ARBA" id="ARBA00022737"/>
    </source>
</evidence>
<keyword evidence="4" id="KW-0762">Sugar transport</keyword>
<keyword evidence="7 12" id="KW-0067">ATP-binding</keyword>
<dbReference type="InterPro" id="IPR017871">
    <property type="entry name" value="ABC_transporter-like_CS"/>
</dbReference>
<keyword evidence="5" id="KW-0677">Repeat</keyword>
<keyword evidence="13" id="KW-1185">Reference proteome</keyword>
<evidence type="ECO:0000256" key="9">
    <source>
        <dbReference type="ARBA" id="ARBA00023136"/>
    </source>
</evidence>
<evidence type="ECO:0000256" key="8">
    <source>
        <dbReference type="ARBA" id="ARBA00022967"/>
    </source>
</evidence>
<keyword evidence="6" id="KW-0547">Nucleotide-binding</keyword>
<comment type="similarity">
    <text evidence="1">Belongs to the ABC transporter superfamily.</text>
</comment>
<feature type="domain" description="ABC transporter" evidence="11">
    <location>
        <begin position="254"/>
        <end position="499"/>
    </location>
</feature>
<keyword evidence="2" id="KW-0813">Transport</keyword>
<evidence type="ECO:0000313" key="12">
    <source>
        <dbReference type="EMBL" id="THV16883.1"/>
    </source>
</evidence>
<dbReference type="InterPro" id="IPR003439">
    <property type="entry name" value="ABC_transporter-like_ATP-bd"/>
</dbReference>
<protein>
    <submittedName>
        <fullName evidence="12">Sugar ABC transporter ATP-binding protein</fullName>
    </submittedName>
</protein>
<dbReference type="EMBL" id="STGT01000001">
    <property type="protein sequence ID" value="THV16883.1"/>
    <property type="molecule type" value="Genomic_DNA"/>
</dbReference>
<dbReference type="Pfam" id="PF00005">
    <property type="entry name" value="ABC_tran"/>
    <property type="match status" value="2"/>
</dbReference>
<dbReference type="PROSITE" id="PS00211">
    <property type="entry name" value="ABC_TRANSPORTER_1"/>
    <property type="match status" value="1"/>
</dbReference>
<feature type="region of interest" description="Disordered" evidence="10">
    <location>
        <begin position="497"/>
        <end position="523"/>
    </location>
</feature>
<evidence type="ECO:0000256" key="6">
    <source>
        <dbReference type="ARBA" id="ARBA00022741"/>
    </source>
</evidence>
<evidence type="ECO:0000313" key="13">
    <source>
        <dbReference type="Proteomes" id="UP000309667"/>
    </source>
</evidence>
<keyword evidence="9" id="KW-0472">Membrane</keyword>
<name>A0ABY2QZK4_9HYPH</name>
<evidence type="ECO:0000256" key="7">
    <source>
        <dbReference type="ARBA" id="ARBA00022840"/>
    </source>
</evidence>
<evidence type="ECO:0000256" key="10">
    <source>
        <dbReference type="SAM" id="MobiDB-lite"/>
    </source>
</evidence>
<dbReference type="InterPro" id="IPR027417">
    <property type="entry name" value="P-loop_NTPase"/>
</dbReference>
<organism evidence="12 13">
    <name type="scientific">Rhizobium rhizophilum</name>
    <dbReference type="NCBI Taxonomy" id="1850373"/>
    <lineage>
        <taxon>Bacteria</taxon>
        <taxon>Pseudomonadati</taxon>
        <taxon>Pseudomonadota</taxon>
        <taxon>Alphaproteobacteria</taxon>
        <taxon>Hyphomicrobiales</taxon>
        <taxon>Rhizobiaceae</taxon>
        <taxon>Rhizobium/Agrobacterium group</taxon>
        <taxon>Rhizobium</taxon>
    </lineage>
</organism>
<dbReference type="PROSITE" id="PS50893">
    <property type="entry name" value="ABC_TRANSPORTER_2"/>
    <property type="match status" value="2"/>
</dbReference>
<dbReference type="InterPro" id="IPR050107">
    <property type="entry name" value="ABC_carbohydrate_import_ATPase"/>
</dbReference>
<evidence type="ECO:0000256" key="2">
    <source>
        <dbReference type="ARBA" id="ARBA00022448"/>
    </source>
</evidence>
<dbReference type="PANTHER" id="PTHR43790">
    <property type="entry name" value="CARBOHYDRATE TRANSPORT ATP-BINDING PROTEIN MG119-RELATED"/>
    <property type="match status" value="1"/>
</dbReference>
<accession>A0ABY2QZK4</accession>
<comment type="caution">
    <text evidence="12">The sequence shown here is derived from an EMBL/GenBank/DDBJ whole genome shotgun (WGS) entry which is preliminary data.</text>
</comment>
<dbReference type="GO" id="GO:0005524">
    <property type="term" value="F:ATP binding"/>
    <property type="evidence" value="ECO:0007669"/>
    <property type="project" value="UniProtKB-KW"/>
</dbReference>
<reference evidence="12 13" key="1">
    <citation type="submission" date="2019-04" db="EMBL/GenBank/DDBJ databases">
        <title>Genome sequence of strain 7209-2.</title>
        <authorList>
            <person name="Gao J."/>
            <person name="Sun J."/>
        </authorList>
    </citation>
    <scope>NUCLEOTIDE SEQUENCE [LARGE SCALE GENOMIC DNA]</scope>
    <source>
        <strain evidence="12 13">7209-2</strain>
    </source>
</reference>
<dbReference type="CDD" id="cd03216">
    <property type="entry name" value="ABC_Carb_Monos_I"/>
    <property type="match status" value="1"/>
</dbReference>
<dbReference type="InterPro" id="IPR003593">
    <property type="entry name" value="AAA+_ATPase"/>
</dbReference>
<evidence type="ECO:0000259" key="11">
    <source>
        <dbReference type="PROSITE" id="PS50893"/>
    </source>
</evidence>
<dbReference type="Proteomes" id="UP000309667">
    <property type="component" value="Unassembled WGS sequence"/>
</dbReference>
<evidence type="ECO:0000256" key="3">
    <source>
        <dbReference type="ARBA" id="ARBA00022475"/>
    </source>
</evidence>
<gene>
    <name evidence="12" type="ORF">E9677_02485</name>
</gene>
<dbReference type="CDD" id="cd03215">
    <property type="entry name" value="ABC_Carb_Monos_II"/>
    <property type="match status" value="1"/>
</dbReference>
<evidence type="ECO:0000256" key="1">
    <source>
        <dbReference type="ARBA" id="ARBA00005417"/>
    </source>
</evidence>
<evidence type="ECO:0000256" key="4">
    <source>
        <dbReference type="ARBA" id="ARBA00022597"/>
    </source>
</evidence>
<keyword evidence="8" id="KW-1278">Translocase</keyword>
<feature type="domain" description="ABC transporter" evidence="11">
    <location>
        <begin position="6"/>
        <end position="241"/>
    </location>
</feature>
<dbReference type="RefSeq" id="WP_136556507.1">
    <property type="nucleotide sequence ID" value="NZ_STGT01000001.1"/>
</dbReference>
<keyword evidence="3" id="KW-1003">Cell membrane</keyword>